<accession>A0A430FIG9</accession>
<name>A0A430FIG9_9BIFI</name>
<sequence>MSINFDSKLICDVGLRIAAAGVRSIRRAAAGDEIPKKVLAVRLGMHRQTLSTRLSRGDMKLSEFVSAALAVGERPSDLLATAEDAADLPALADKEVK</sequence>
<dbReference type="EMBL" id="QXGJ01000001">
    <property type="protein sequence ID" value="RSX52683.1"/>
    <property type="molecule type" value="Genomic_DNA"/>
</dbReference>
<keyword evidence="2" id="KW-1185">Reference proteome</keyword>
<reference evidence="1 2" key="1">
    <citation type="submission" date="2018-09" db="EMBL/GenBank/DDBJ databases">
        <title>Characterization of the phylogenetic diversity of five novel species belonging to the genus Bifidobacterium.</title>
        <authorList>
            <person name="Lugli G.A."/>
            <person name="Duranti S."/>
            <person name="Milani C."/>
        </authorList>
    </citation>
    <scope>NUCLEOTIDE SEQUENCE [LARGE SCALE GENOMIC DNA]</scope>
    <source>
        <strain evidence="1 2">2028B</strain>
    </source>
</reference>
<dbReference type="Proteomes" id="UP000288607">
    <property type="component" value="Unassembled WGS sequence"/>
</dbReference>
<dbReference type="AlphaFoldDB" id="A0A430FIG9"/>
<comment type="caution">
    <text evidence="1">The sequence shown here is derived from an EMBL/GenBank/DDBJ whole genome shotgun (WGS) entry which is preliminary data.</text>
</comment>
<gene>
    <name evidence="1" type="ORF">D2E23_0411</name>
</gene>
<proteinExistence type="predicted"/>
<protein>
    <recommendedName>
        <fullName evidence="3">XRE family transcriptional regulator</fullName>
    </recommendedName>
</protein>
<evidence type="ECO:0008006" key="3">
    <source>
        <dbReference type="Google" id="ProtNLM"/>
    </source>
</evidence>
<evidence type="ECO:0000313" key="1">
    <source>
        <dbReference type="EMBL" id="RSX52683.1"/>
    </source>
</evidence>
<organism evidence="1 2">
    <name type="scientific">Bifidobacterium callimiconis</name>
    <dbReference type="NCBI Taxonomy" id="2306973"/>
    <lineage>
        <taxon>Bacteria</taxon>
        <taxon>Bacillati</taxon>
        <taxon>Actinomycetota</taxon>
        <taxon>Actinomycetes</taxon>
        <taxon>Bifidobacteriales</taxon>
        <taxon>Bifidobacteriaceae</taxon>
        <taxon>Bifidobacterium</taxon>
    </lineage>
</organism>
<evidence type="ECO:0000313" key="2">
    <source>
        <dbReference type="Proteomes" id="UP000288607"/>
    </source>
</evidence>